<dbReference type="Gene3D" id="3.40.720.10">
    <property type="entry name" value="Alkaline Phosphatase, subunit A"/>
    <property type="match status" value="1"/>
</dbReference>
<dbReference type="SUPFAM" id="SSF53649">
    <property type="entry name" value="Alkaline phosphatase-like"/>
    <property type="match status" value="1"/>
</dbReference>
<evidence type="ECO:0000259" key="8">
    <source>
        <dbReference type="Pfam" id="PF01676"/>
    </source>
</evidence>
<dbReference type="EMBL" id="NIQC01000009">
    <property type="protein sequence ID" value="OWZ84055.1"/>
    <property type="molecule type" value="Genomic_DNA"/>
</dbReference>
<dbReference type="NCBIfam" id="TIGR01696">
    <property type="entry name" value="deoB"/>
    <property type="match status" value="1"/>
</dbReference>
<dbReference type="AlphaFoldDB" id="A0A226BYQ2"/>
<dbReference type="GO" id="GO:0030145">
    <property type="term" value="F:manganese ion binding"/>
    <property type="evidence" value="ECO:0007669"/>
    <property type="project" value="UniProtKB-UniRule"/>
</dbReference>
<dbReference type="EC" id="5.4.2.7" evidence="6 7"/>
<keyword evidence="2 6" id="KW-0963">Cytoplasm</keyword>
<proteinExistence type="inferred from homology"/>
<accession>A0A226BYQ2</accession>
<keyword evidence="4 6" id="KW-0464">Manganese</keyword>
<dbReference type="UniPathway" id="UPA00087">
    <property type="reaction ID" value="UER00173"/>
</dbReference>
<dbReference type="FunFam" id="3.30.70.1250:FF:000001">
    <property type="entry name" value="Phosphopentomutase"/>
    <property type="match status" value="1"/>
</dbReference>
<feature type="binding site" evidence="6">
    <location>
        <position position="287"/>
    </location>
    <ligand>
        <name>Mn(2+)</name>
        <dbReference type="ChEBI" id="CHEBI:29035"/>
        <label>2</label>
    </ligand>
</feature>
<dbReference type="InterPro" id="IPR024052">
    <property type="entry name" value="Phosphopentomutase_DeoB_cap_sf"/>
</dbReference>
<dbReference type="Proteomes" id="UP000214588">
    <property type="component" value="Unassembled WGS sequence"/>
</dbReference>
<dbReference type="InterPro" id="IPR006124">
    <property type="entry name" value="Metalloenzyme"/>
</dbReference>
<dbReference type="PANTHER" id="PTHR21110">
    <property type="entry name" value="PHOSPHOPENTOMUTASE"/>
    <property type="match status" value="1"/>
</dbReference>
<dbReference type="GO" id="GO:0008973">
    <property type="term" value="F:phosphopentomutase activity"/>
    <property type="evidence" value="ECO:0007669"/>
    <property type="project" value="UniProtKB-UniRule"/>
</dbReference>
<dbReference type="PIRSF" id="PIRSF001491">
    <property type="entry name" value="Ppentomutase"/>
    <property type="match status" value="1"/>
</dbReference>
<reference evidence="9 10" key="1">
    <citation type="submission" date="2017-06" db="EMBL/GenBank/DDBJ databases">
        <title>Draft Genome Sequence of Natranaerobius trueperi halophilic, alkalithermophilic bacteria from soda lakes.</title>
        <authorList>
            <person name="Zhao B."/>
        </authorList>
    </citation>
    <scope>NUCLEOTIDE SEQUENCE [LARGE SCALE GENOMIC DNA]</scope>
    <source>
        <strain evidence="9 10">DSM 18760</strain>
    </source>
</reference>
<dbReference type="GO" id="GO:0000287">
    <property type="term" value="F:magnesium ion binding"/>
    <property type="evidence" value="ECO:0007669"/>
    <property type="project" value="UniProtKB-UniRule"/>
</dbReference>
<comment type="catalytic activity">
    <reaction evidence="6">
        <text>alpha-D-ribose 1-phosphate = D-ribose 5-phosphate</text>
        <dbReference type="Rhea" id="RHEA:18793"/>
        <dbReference type="ChEBI" id="CHEBI:57720"/>
        <dbReference type="ChEBI" id="CHEBI:78346"/>
        <dbReference type="EC" id="5.4.2.7"/>
    </reaction>
</comment>
<comment type="function">
    <text evidence="6">Isomerase that catalyzes the conversion of deoxy-ribose 1-phosphate (dRib-1-P) and ribose 1-phosphate (Rib-1-P) to deoxy-ribose 5-phosphate (dRib-5-P) and ribose 5-phosphate (Rib-5-P), respectively.</text>
</comment>
<dbReference type="GO" id="GO:0006015">
    <property type="term" value="P:5-phosphoribose 1-diphosphate biosynthetic process"/>
    <property type="evidence" value="ECO:0007669"/>
    <property type="project" value="UniProtKB-UniPathway"/>
</dbReference>
<feature type="binding site" evidence="6">
    <location>
        <position position="324"/>
    </location>
    <ligand>
        <name>Mn(2+)</name>
        <dbReference type="ChEBI" id="CHEBI:29035"/>
        <label>1</label>
    </ligand>
</feature>
<evidence type="ECO:0000256" key="6">
    <source>
        <dbReference type="HAMAP-Rule" id="MF_00740"/>
    </source>
</evidence>
<evidence type="ECO:0000256" key="4">
    <source>
        <dbReference type="ARBA" id="ARBA00023211"/>
    </source>
</evidence>
<keyword evidence="3 6" id="KW-0479">Metal-binding</keyword>
<comment type="similarity">
    <text evidence="1 6">Belongs to the phosphopentomutase family.</text>
</comment>
<comment type="cofactor">
    <cofactor evidence="6">
        <name>Mn(2+)</name>
        <dbReference type="ChEBI" id="CHEBI:29035"/>
    </cofactor>
    <text evidence="6">Binds 2 manganese ions.</text>
</comment>
<evidence type="ECO:0000256" key="2">
    <source>
        <dbReference type="ARBA" id="ARBA00022490"/>
    </source>
</evidence>
<comment type="subcellular location">
    <subcellularLocation>
        <location evidence="6">Cytoplasm</location>
    </subcellularLocation>
</comment>
<feature type="binding site" evidence="6">
    <location>
        <position position="323"/>
    </location>
    <ligand>
        <name>Mn(2+)</name>
        <dbReference type="ChEBI" id="CHEBI:29035"/>
        <label>1</label>
    </ligand>
</feature>
<evidence type="ECO:0000256" key="5">
    <source>
        <dbReference type="ARBA" id="ARBA00023235"/>
    </source>
</evidence>
<evidence type="ECO:0000256" key="7">
    <source>
        <dbReference type="NCBIfam" id="TIGR01696"/>
    </source>
</evidence>
<dbReference type="PANTHER" id="PTHR21110:SF0">
    <property type="entry name" value="PHOSPHOPENTOMUTASE"/>
    <property type="match status" value="1"/>
</dbReference>
<evidence type="ECO:0000313" key="10">
    <source>
        <dbReference type="Proteomes" id="UP000214588"/>
    </source>
</evidence>
<dbReference type="InterPro" id="IPR017850">
    <property type="entry name" value="Alkaline_phosphatase_core_sf"/>
</dbReference>
<dbReference type="Gene3D" id="3.30.70.1250">
    <property type="entry name" value="Phosphopentomutase"/>
    <property type="match status" value="1"/>
</dbReference>
<organism evidence="9 10">
    <name type="scientific">Natranaerobius trueperi</name>
    <dbReference type="NCBI Taxonomy" id="759412"/>
    <lineage>
        <taxon>Bacteria</taxon>
        <taxon>Bacillati</taxon>
        <taxon>Bacillota</taxon>
        <taxon>Clostridia</taxon>
        <taxon>Natranaerobiales</taxon>
        <taxon>Natranaerobiaceae</taxon>
        <taxon>Natranaerobius</taxon>
    </lineage>
</organism>
<dbReference type="InterPro" id="IPR010045">
    <property type="entry name" value="DeoB"/>
</dbReference>
<dbReference type="RefSeq" id="WP_089023345.1">
    <property type="nucleotide sequence ID" value="NZ_NIQC01000009.1"/>
</dbReference>
<dbReference type="HAMAP" id="MF_00740">
    <property type="entry name" value="Phosphopentomut"/>
    <property type="match status" value="1"/>
</dbReference>
<comment type="pathway">
    <text evidence="6">Carbohydrate degradation; 2-deoxy-D-ribose 1-phosphate degradation; D-glyceraldehyde 3-phosphate and acetaldehyde from 2-deoxy-alpha-D-ribose 1-phosphate: step 1/2.</text>
</comment>
<dbReference type="GO" id="GO:0009117">
    <property type="term" value="P:nucleotide metabolic process"/>
    <property type="evidence" value="ECO:0007669"/>
    <property type="project" value="UniProtKB-UniRule"/>
</dbReference>
<comment type="catalytic activity">
    <reaction evidence="6">
        <text>2-deoxy-alpha-D-ribose 1-phosphate = 2-deoxy-D-ribose 5-phosphate</text>
        <dbReference type="Rhea" id="RHEA:27658"/>
        <dbReference type="ChEBI" id="CHEBI:57259"/>
        <dbReference type="ChEBI" id="CHEBI:62877"/>
        <dbReference type="EC" id="5.4.2.7"/>
    </reaction>
</comment>
<dbReference type="GO" id="GO:0043094">
    <property type="term" value="P:metabolic compound salvage"/>
    <property type="evidence" value="ECO:0007669"/>
    <property type="project" value="UniProtKB-UniRule"/>
</dbReference>
<evidence type="ECO:0000256" key="1">
    <source>
        <dbReference type="ARBA" id="ARBA00010373"/>
    </source>
</evidence>
<dbReference type="SUPFAM" id="SSF143856">
    <property type="entry name" value="DeoB insert domain-like"/>
    <property type="match status" value="1"/>
</dbReference>
<dbReference type="Pfam" id="PF01676">
    <property type="entry name" value="Metalloenzyme"/>
    <property type="match status" value="1"/>
</dbReference>
<dbReference type="GO" id="GO:0005829">
    <property type="term" value="C:cytosol"/>
    <property type="evidence" value="ECO:0007669"/>
    <property type="project" value="TreeGrafter"/>
</dbReference>
<keyword evidence="5 6" id="KW-0413">Isomerase</keyword>
<keyword evidence="10" id="KW-1185">Reference proteome</keyword>
<feature type="binding site" evidence="6">
    <location>
        <position position="10"/>
    </location>
    <ligand>
        <name>Mn(2+)</name>
        <dbReference type="ChEBI" id="CHEBI:29035"/>
        <label>1</label>
    </ligand>
</feature>
<feature type="binding site" evidence="6">
    <location>
        <position position="335"/>
    </location>
    <ligand>
        <name>Mn(2+)</name>
        <dbReference type="ChEBI" id="CHEBI:29035"/>
        <label>2</label>
    </ligand>
</feature>
<gene>
    <name evidence="6" type="primary">deoB</name>
    <name evidence="9" type="ORF">CDO51_05355</name>
</gene>
<sequence length="388" mass="42852">MNRAVVIVLDSVGLGALPDAHKYGDEGSFTLKHVAEGVQNFSLPNLQSLGLGNITDIPNLDAEKKPLGSYGMMKEQSPGKDTTTGHWELAGTVLDLPFPVYPKGFPKDLIEEFEARIETKTLGNYPASGTQIIKDLGQEHIDNGYPIVYTSADSVFQIAAHEEVISPEKLYELCEIARELLQGEHGVGRVIARPFVGEFPDFKRTERRKDFSIKPPTPNMLSLIKNNNLDVVGIGKINDIYAGKGVTKSYPTKTNLEGIEKTIDTISEETKGLIMTNLVDFDMLYGHRNDPEGYYKALFEFDTYLPNILASLNDDDLLIITADHGCDPGHPGTDHTREYVPLLVYNNKLKSVDLYTRESFADVGQTITSLLEVGKTPNGSSFADELVR</sequence>
<feature type="domain" description="Metalloenzyme" evidence="8">
    <location>
        <begin position="3"/>
        <end position="373"/>
    </location>
</feature>
<protein>
    <recommendedName>
        <fullName evidence="6 7">Phosphopentomutase</fullName>
        <ecNumber evidence="6 7">5.4.2.7</ecNumber>
    </recommendedName>
    <alternativeName>
        <fullName evidence="6">Phosphodeoxyribomutase</fullName>
    </alternativeName>
</protein>
<dbReference type="GO" id="GO:0006018">
    <property type="term" value="P:2-deoxyribose 1-phosphate catabolic process"/>
    <property type="evidence" value="ECO:0007669"/>
    <property type="project" value="UniProtKB-UniRule"/>
</dbReference>
<dbReference type="OrthoDB" id="9769930at2"/>
<dbReference type="CDD" id="cd16009">
    <property type="entry name" value="PPM"/>
    <property type="match status" value="1"/>
</dbReference>
<comment type="caution">
    <text evidence="9">The sequence shown here is derived from an EMBL/GenBank/DDBJ whole genome shotgun (WGS) entry which is preliminary data.</text>
</comment>
<evidence type="ECO:0000256" key="3">
    <source>
        <dbReference type="ARBA" id="ARBA00022723"/>
    </source>
</evidence>
<feature type="binding site" evidence="6">
    <location>
        <position position="282"/>
    </location>
    <ligand>
        <name>Mn(2+)</name>
        <dbReference type="ChEBI" id="CHEBI:29035"/>
        <label>2</label>
    </ligand>
</feature>
<dbReference type="NCBIfam" id="NF003766">
    <property type="entry name" value="PRK05362.1"/>
    <property type="match status" value="1"/>
</dbReference>
<evidence type="ECO:0000313" key="9">
    <source>
        <dbReference type="EMBL" id="OWZ84055.1"/>
    </source>
</evidence>
<name>A0A226BYQ2_9FIRM</name>